<proteinExistence type="predicted"/>
<accession>A0A1M6SZJ0</accession>
<evidence type="ECO:0000313" key="2">
    <source>
        <dbReference type="Proteomes" id="UP000184016"/>
    </source>
</evidence>
<name>A0A1M6SZJ0_9BACL</name>
<dbReference type="Proteomes" id="UP000184016">
    <property type="component" value="Unassembled WGS sequence"/>
</dbReference>
<protein>
    <submittedName>
        <fullName evidence="1">Uncharacterized protein</fullName>
    </submittedName>
</protein>
<reference evidence="2" key="1">
    <citation type="submission" date="2016-11" db="EMBL/GenBank/DDBJ databases">
        <authorList>
            <person name="Varghese N."/>
            <person name="Submissions S."/>
        </authorList>
    </citation>
    <scope>NUCLEOTIDE SEQUENCE [LARGE SCALE GENOMIC DNA]</scope>
    <source>
        <strain evidence="2">USBA-503</strain>
    </source>
</reference>
<dbReference type="AlphaFoldDB" id="A0A1M6SZJ0"/>
<gene>
    <name evidence="1" type="ORF">SAMN05443507_11525</name>
</gene>
<evidence type="ECO:0000313" key="1">
    <source>
        <dbReference type="EMBL" id="SHK50173.1"/>
    </source>
</evidence>
<dbReference type="EMBL" id="FRAF01000015">
    <property type="protein sequence ID" value="SHK50173.1"/>
    <property type="molecule type" value="Genomic_DNA"/>
</dbReference>
<organism evidence="1 2">
    <name type="scientific">Alicyclobacillus tolerans</name>
    <dbReference type="NCBI Taxonomy" id="90970"/>
    <lineage>
        <taxon>Bacteria</taxon>
        <taxon>Bacillati</taxon>
        <taxon>Bacillota</taxon>
        <taxon>Bacilli</taxon>
        <taxon>Bacillales</taxon>
        <taxon>Alicyclobacillaceae</taxon>
        <taxon>Alicyclobacillus</taxon>
    </lineage>
</organism>
<sequence>MEERVGQSYADDKSRIRLYRFIGDVFLQAVRFQKPFWE</sequence>
<keyword evidence="2" id="KW-1185">Reference proteome</keyword>